<evidence type="ECO:0000313" key="5">
    <source>
        <dbReference type="Proteomes" id="UP001242513"/>
    </source>
</evidence>
<protein>
    <submittedName>
        <fullName evidence="2">Addiction module toxin, RelE/StbE family</fullName>
    </submittedName>
    <submittedName>
        <fullName evidence="3">Type II toxin-antitoxin system RelE/ParE family toxin</fullName>
    </submittedName>
</protein>
<evidence type="ECO:0000313" key="2">
    <source>
        <dbReference type="EMBL" id="SDA72122.1"/>
    </source>
</evidence>
<reference evidence="2 4" key="1">
    <citation type="submission" date="2016-10" db="EMBL/GenBank/DDBJ databases">
        <authorList>
            <person name="Varghese N."/>
            <person name="Submissions S."/>
        </authorList>
    </citation>
    <scope>NUCLEOTIDE SEQUENCE [LARGE SCALE GENOMIC DNA]</scope>
    <source>
        <strain evidence="2 4">ATCC 43761</strain>
    </source>
</reference>
<gene>
    <name evidence="3" type="ORF">QEJ78_10720</name>
    <name evidence="2" type="ORF">SAMN02983011_02380</name>
</gene>
<accession>A0AAX3UDM2</accession>
<dbReference type="Gene3D" id="3.30.2310.20">
    <property type="entry name" value="RelE-like"/>
    <property type="match status" value="1"/>
</dbReference>
<evidence type="ECO:0000313" key="4">
    <source>
        <dbReference type="Proteomes" id="UP000181860"/>
    </source>
</evidence>
<evidence type="ECO:0000256" key="1">
    <source>
        <dbReference type="ARBA" id="ARBA00022649"/>
    </source>
</evidence>
<keyword evidence="1" id="KW-1277">Toxin-antitoxin system</keyword>
<dbReference type="Proteomes" id="UP000181860">
    <property type="component" value="Unassembled WGS sequence"/>
</dbReference>
<dbReference type="Proteomes" id="UP001242513">
    <property type="component" value="Chromosome"/>
</dbReference>
<evidence type="ECO:0000313" key="3">
    <source>
        <dbReference type="EMBL" id="WGO85762.1"/>
    </source>
</evidence>
<dbReference type="InterPro" id="IPR007712">
    <property type="entry name" value="RelE/ParE_toxin"/>
</dbReference>
<organism evidence="3 5">
    <name type="scientific">Lactobacillus kefiranofaciens</name>
    <dbReference type="NCBI Taxonomy" id="267818"/>
    <lineage>
        <taxon>Bacteria</taxon>
        <taxon>Bacillati</taxon>
        <taxon>Bacillota</taxon>
        <taxon>Bacilli</taxon>
        <taxon>Lactobacillales</taxon>
        <taxon>Lactobacillaceae</taxon>
        <taxon>Lactobacillus</taxon>
    </lineage>
</organism>
<dbReference type="RefSeq" id="WP_013851197.1">
    <property type="nucleotide sequence ID" value="NZ_CP123735.1"/>
</dbReference>
<sequence>MGYTVNVARQVLRDAEEEIFYKKELGTYPENIEKFEKDLDKLIYIQLSENPLIGTKLSFRLYSVSTTIRYLVVDDYILFYDVQQNKKIVDVIRLLPAKSHWMNTVRKYL</sequence>
<dbReference type="EMBL" id="FMXC01000059">
    <property type="protein sequence ID" value="SDA72122.1"/>
    <property type="molecule type" value="Genomic_DNA"/>
</dbReference>
<name>A0AAX3UDM2_9LACO</name>
<dbReference type="EMBL" id="CP123735">
    <property type="protein sequence ID" value="WGO85762.1"/>
    <property type="molecule type" value="Genomic_DNA"/>
</dbReference>
<reference evidence="3" key="2">
    <citation type="journal article" date="2022" name="Food Funct.">
        <title>Lactobacillus kefiranofaciens ZW18 from Kefir enhances the anti-tumor effect of anti-programmed cell death 1 (PD-1) immunotherapy by modulating the gut microbiota.</title>
        <authorList>
            <person name="Zhao J."/>
            <person name="Wang Y."/>
            <person name="Wang J."/>
            <person name="Lv M."/>
            <person name="Zhou C."/>
            <person name="Jia L."/>
            <person name="Geng W."/>
        </authorList>
    </citation>
    <scope>NUCLEOTIDE SEQUENCE</scope>
    <source>
        <strain evidence="3">ZW18</strain>
    </source>
</reference>
<dbReference type="InterPro" id="IPR035093">
    <property type="entry name" value="RelE/ParE_toxin_dom_sf"/>
</dbReference>
<dbReference type="AlphaFoldDB" id="A0AAX3UDM2"/>
<proteinExistence type="predicted"/>
<keyword evidence="4" id="KW-1185">Reference proteome</keyword>
<dbReference type="Pfam" id="PF05016">
    <property type="entry name" value="ParE_toxin"/>
    <property type="match status" value="1"/>
</dbReference>
<reference evidence="3" key="3">
    <citation type="submission" date="2023-04" db="EMBL/GenBank/DDBJ databases">
        <authorList>
            <person name="Wang Y."/>
        </authorList>
    </citation>
    <scope>NUCLEOTIDE SEQUENCE</scope>
    <source>
        <strain evidence="3">ZW18</strain>
    </source>
</reference>
<dbReference type="NCBIfam" id="TIGR02385">
    <property type="entry name" value="RelE_StbE"/>
    <property type="match status" value="1"/>
</dbReference>